<protein>
    <submittedName>
        <fullName evidence="1">Uncharacterized protein</fullName>
    </submittedName>
</protein>
<proteinExistence type="predicted"/>
<dbReference type="EMBL" id="CAJEWN010000045">
    <property type="protein sequence ID" value="CAD2150336.1"/>
    <property type="molecule type" value="Genomic_DNA"/>
</dbReference>
<name>A0A6V7UAW5_MELEN</name>
<evidence type="ECO:0000313" key="2">
    <source>
        <dbReference type="Proteomes" id="UP000580250"/>
    </source>
</evidence>
<comment type="caution">
    <text evidence="1">The sequence shown here is derived from an EMBL/GenBank/DDBJ whole genome shotgun (WGS) entry which is preliminary data.</text>
</comment>
<reference evidence="1 2" key="1">
    <citation type="submission" date="2020-08" db="EMBL/GenBank/DDBJ databases">
        <authorList>
            <person name="Koutsovoulos G."/>
            <person name="Danchin GJ E."/>
        </authorList>
    </citation>
    <scope>NUCLEOTIDE SEQUENCE [LARGE SCALE GENOMIC DNA]</scope>
</reference>
<dbReference type="AlphaFoldDB" id="A0A6V7UAW5"/>
<evidence type="ECO:0000313" key="1">
    <source>
        <dbReference type="EMBL" id="CAD2150336.1"/>
    </source>
</evidence>
<gene>
    <name evidence="1" type="ORF">MENT_LOCUS10008</name>
</gene>
<organism evidence="1 2">
    <name type="scientific">Meloidogyne enterolobii</name>
    <name type="common">Root-knot nematode worm</name>
    <name type="synonym">Meloidogyne mayaguensis</name>
    <dbReference type="NCBI Taxonomy" id="390850"/>
    <lineage>
        <taxon>Eukaryota</taxon>
        <taxon>Metazoa</taxon>
        <taxon>Ecdysozoa</taxon>
        <taxon>Nematoda</taxon>
        <taxon>Chromadorea</taxon>
        <taxon>Rhabditida</taxon>
        <taxon>Tylenchina</taxon>
        <taxon>Tylenchomorpha</taxon>
        <taxon>Tylenchoidea</taxon>
        <taxon>Meloidogynidae</taxon>
        <taxon>Meloidogyninae</taxon>
        <taxon>Meloidogyne</taxon>
    </lineage>
</organism>
<accession>A0A6V7UAW5</accession>
<sequence length="108" mass="12028">MPASLVSWNKTEEDNLVIQNEMLRNNTSVIEGQIISTDNTTPIPEDILVSISKNVGGDVELIPTEDDRSLALDTVAVAFPGVVSLEFKHSSGGYQQLRYIFKIFFWVL</sequence>
<dbReference type="Proteomes" id="UP000580250">
    <property type="component" value="Unassembled WGS sequence"/>
</dbReference>